<dbReference type="SUPFAM" id="SSF56801">
    <property type="entry name" value="Acetyl-CoA synthetase-like"/>
    <property type="match status" value="1"/>
</dbReference>
<protein>
    <submittedName>
        <fullName evidence="1">Acyltransferase</fullName>
    </submittedName>
</protein>
<organism evidence="1 2">
    <name type="scientific">Persicobacter diffluens</name>
    <dbReference type="NCBI Taxonomy" id="981"/>
    <lineage>
        <taxon>Bacteria</taxon>
        <taxon>Pseudomonadati</taxon>
        <taxon>Bacteroidota</taxon>
        <taxon>Cytophagia</taxon>
        <taxon>Cytophagales</taxon>
        <taxon>Persicobacteraceae</taxon>
        <taxon>Persicobacter</taxon>
    </lineage>
</organism>
<sequence length="338" mass="38398">MQPNIESMSNSSLQALKNRVLNLTPRHFDQLALDIFHFQAENNPIYKQWIQLLGKNPSEIQQVDKIPFLPISFFKNHSIKSGDWTPQDTFESSGTTGMTPSRHYIEDLKFYDTLARLIFTDFYGPVENYVFLGLLPSYLERTTSSLVRMVDQFIKIGKHPESGFYLNDHEDLIRQVEKIKKSGKKAVLIGVTFGLLDLADRYEADFSDLIVMETGGMKGRRKELLREEVHHFLANRLNIKEVHSEYGMTELLSQGYSKGNSLFKTADSMKVLIRETNDPLSLETRAKSGAINIIDLGNVHSCSFIATEDLGKIHPDGSFEVLGRLDNSDIRGCNLMIS</sequence>
<keyword evidence="2" id="KW-1185">Reference proteome</keyword>
<dbReference type="GO" id="GO:0016746">
    <property type="term" value="F:acyltransferase activity"/>
    <property type="evidence" value="ECO:0007669"/>
    <property type="project" value="UniProtKB-KW"/>
</dbReference>
<evidence type="ECO:0000313" key="2">
    <source>
        <dbReference type="Proteomes" id="UP001310022"/>
    </source>
</evidence>
<dbReference type="EMBL" id="BQKE01000001">
    <property type="protein sequence ID" value="GJM60649.1"/>
    <property type="molecule type" value="Genomic_DNA"/>
</dbReference>
<dbReference type="Proteomes" id="UP001310022">
    <property type="component" value="Unassembled WGS sequence"/>
</dbReference>
<evidence type="ECO:0000313" key="1">
    <source>
        <dbReference type="EMBL" id="GJM60649.1"/>
    </source>
</evidence>
<name>A0AAN4VWR7_9BACT</name>
<accession>A0AAN4VWR7</accession>
<proteinExistence type="predicted"/>
<gene>
    <name evidence="1" type="ORF">PEDI_12010</name>
</gene>
<keyword evidence="1" id="KW-0808">Transferase</keyword>
<dbReference type="Gene3D" id="3.40.50.12780">
    <property type="entry name" value="N-terminal domain of ligase-like"/>
    <property type="match status" value="1"/>
</dbReference>
<dbReference type="InterPro" id="IPR042099">
    <property type="entry name" value="ANL_N_sf"/>
</dbReference>
<keyword evidence="1" id="KW-0012">Acyltransferase</keyword>
<reference evidence="1 2" key="1">
    <citation type="submission" date="2021-12" db="EMBL/GenBank/DDBJ databases">
        <title>Genome sequencing of bacteria with rrn-lacking chromosome and rrn-plasmid.</title>
        <authorList>
            <person name="Anda M."/>
            <person name="Iwasaki W."/>
        </authorList>
    </citation>
    <scope>NUCLEOTIDE SEQUENCE [LARGE SCALE GENOMIC DNA]</scope>
    <source>
        <strain evidence="1 2">NBRC 15940</strain>
    </source>
</reference>
<comment type="caution">
    <text evidence="1">The sequence shown here is derived from an EMBL/GenBank/DDBJ whole genome shotgun (WGS) entry which is preliminary data.</text>
</comment>
<dbReference type="AlphaFoldDB" id="A0AAN4VWR7"/>